<dbReference type="PANTHER" id="PTHR46828:SF2">
    <property type="entry name" value="ENDO-1,4-BETA-XYLANASE A-RELATED"/>
    <property type="match status" value="1"/>
</dbReference>
<sequence length="224" mass="23949">MIAKALKMIALPSLLAVAASIGSAHAQTICSNQTGTNNGFFYTFFRDSGSGCMTLGSGGNYSVNWSLGGSGNLVVGKGWATGSINRVVGYNAGVFVPGNNGYLTLYGWSTNPLVEYYVVDNWGNFTPPGNAQQLGTVNSDGGTYRIYRTQRVNAPSIIGNATFYQYWSVRTAKRATGVNNTITFRNHVNAWANVGMNLGTMNYQVMATEGFGSVGNSNVTVWQQ</sequence>
<dbReference type="PANTHER" id="PTHR46828">
    <property type="entry name" value="ENDO-1,4-BETA-XYLANASE A-RELATED"/>
    <property type="match status" value="1"/>
</dbReference>
<keyword evidence="8 9" id="KW-0624">Polysaccharide degradation</keyword>
<dbReference type="PROSITE" id="PS00776">
    <property type="entry name" value="GH11_1"/>
    <property type="match status" value="1"/>
</dbReference>
<feature type="active site" description="Proton donor" evidence="9">
    <location>
        <position position="209"/>
    </location>
</feature>
<comment type="catalytic activity">
    <reaction evidence="1 9 10">
        <text>Endohydrolysis of (1-&gt;4)-beta-D-xylosidic linkages in xylans.</text>
        <dbReference type="EC" id="3.2.1.8"/>
    </reaction>
</comment>
<evidence type="ECO:0000256" key="9">
    <source>
        <dbReference type="PROSITE-ProRule" id="PRU01097"/>
    </source>
</evidence>
<evidence type="ECO:0000256" key="4">
    <source>
        <dbReference type="ARBA" id="ARBA00022651"/>
    </source>
</evidence>
<keyword evidence="4 9" id="KW-0858">Xylan degradation</keyword>
<accession>A0A7X5XVL8</accession>
<evidence type="ECO:0000256" key="3">
    <source>
        <dbReference type="ARBA" id="ARBA00012590"/>
    </source>
</evidence>
<dbReference type="GO" id="GO:0045493">
    <property type="term" value="P:xylan catabolic process"/>
    <property type="evidence" value="ECO:0007669"/>
    <property type="project" value="UniProtKB-UniRule"/>
</dbReference>
<dbReference type="InterPro" id="IPR001137">
    <property type="entry name" value="Glyco_hydro_11"/>
</dbReference>
<feature type="signal peptide" evidence="11">
    <location>
        <begin position="1"/>
        <end position="26"/>
    </location>
</feature>
<evidence type="ECO:0000259" key="12">
    <source>
        <dbReference type="PROSITE" id="PS51761"/>
    </source>
</evidence>
<evidence type="ECO:0000256" key="6">
    <source>
        <dbReference type="ARBA" id="ARBA00023277"/>
    </source>
</evidence>
<evidence type="ECO:0000256" key="11">
    <source>
        <dbReference type="SAM" id="SignalP"/>
    </source>
</evidence>
<dbReference type="InterPro" id="IPR013319">
    <property type="entry name" value="GH11/12"/>
</dbReference>
<evidence type="ECO:0000256" key="10">
    <source>
        <dbReference type="RuleBase" id="RU362015"/>
    </source>
</evidence>
<dbReference type="EMBL" id="JAATJB010000001">
    <property type="protein sequence ID" value="NJB96187.1"/>
    <property type="molecule type" value="Genomic_DNA"/>
</dbReference>
<dbReference type="RefSeq" id="WP_277600086.1">
    <property type="nucleotide sequence ID" value="NZ_BAAADY010000001.1"/>
</dbReference>
<keyword evidence="11" id="KW-0732">Signal</keyword>
<feature type="active site" description="Nucleophile" evidence="9">
    <location>
        <position position="115"/>
    </location>
</feature>
<gene>
    <name evidence="13" type="ORF">GGR89_000479</name>
</gene>
<dbReference type="InterPro" id="IPR018208">
    <property type="entry name" value="GH11_AS_1"/>
</dbReference>
<evidence type="ECO:0000256" key="2">
    <source>
        <dbReference type="ARBA" id="ARBA00004851"/>
    </source>
</evidence>
<comment type="caution">
    <text evidence="13">The sequence shown here is derived from an EMBL/GenBank/DDBJ whole genome shotgun (WGS) entry which is preliminary data.</text>
</comment>
<reference evidence="13 14" key="1">
    <citation type="submission" date="2020-03" db="EMBL/GenBank/DDBJ databases">
        <title>Genomic Encyclopedia of Type Strains, Phase IV (KMG-IV): sequencing the most valuable type-strain genomes for metagenomic binning, comparative biology and taxonomic classification.</title>
        <authorList>
            <person name="Goeker M."/>
        </authorList>
    </citation>
    <scope>NUCLEOTIDE SEQUENCE [LARGE SCALE GENOMIC DNA]</scope>
    <source>
        <strain evidence="13 14">DSM 7225</strain>
    </source>
</reference>
<organism evidence="13 14">
    <name type="scientific">Sphingomonas trueperi</name>
    <dbReference type="NCBI Taxonomy" id="53317"/>
    <lineage>
        <taxon>Bacteria</taxon>
        <taxon>Pseudomonadati</taxon>
        <taxon>Pseudomonadota</taxon>
        <taxon>Alphaproteobacteria</taxon>
        <taxon>Sphingomonadales</taxon>
        <taxon>Sphingomonadaceae</taxon>
        <taxon>Sphingomonas</taxon>
    </lineage>
</organism>
<keyword evidence="5 9" id="KW-0378">Hydrolase</keyword>
<proteinExistence type="inferred from homology"/>
<feature type="domain" description="GH11" evidence="12">
    <location>
        <begin position="28"/>
        <end position="222"/>
    </location>
</feature>
<dbReference type="Gene3D" id="2.60.120.180">
    <property type="match status" value="1"/>
</dbReference>
<evidence type="ECO:0000313" key="13">
    <source>
        <dbReference type="EMBL" id="NJB96187.1"/>
    </source>
</evidence>
<dbReference type="InterPro" id="IPR033123">
    <property type="entry name" value="GH11_dom"/>
</dbReference>
<dbReference type="Pfam" id="PF00457">
    <property type="entry name" value="Glyco_hydro_11"/>
    <property type="match status" value="1"/>
</dbReference>
<dbReference type="AlphaFoldDB" id="A0A7X5XVL8"/>
<dbReference type="InterPro" id="IPR013320">
    <property type="entry name" value="ConA-like_dom_sf"/>
</dbReference>
<dbReference type="SUPFAM" id="SSF49899">
    <property type="entry name" value="Concanavalin A-like lectins/glucanases"/>
    <property type="match status" value="1"/>
</dbReference>
<comment type="similarity">
    <text evidence="9 10">Belongs to the glycosyl hydrolase 11 (cellulase G) family.</text>
</comment>
<evidence type="ECO:0000256" key="8">
    <source>
        <dbReference type="ARBA" id="ARBA00023326"/>
    </source>
</evidence>
<evidence type="ECO:0000256" key="7">
    <source>
        <dbReference type="ARBA" id="ARBA00023295"/>
    </source>
</evidence>
<evidence type="ECO:0000256" key="1">
    <source>
        <dbReference type="ARBA" id="ARBA00000681"/>
    </source>
</evidence>
<comment type="pathway">
    <text evidence="2 9 10">Glycan degradation; xylan degradation.</text>
</comment>
<dbReference type="EC" id="3.2.1.8" evidence="3 9"/>
<evidence type="ECO:0000256" key="5">
    <source>
        <dbReference type="ARBA" id="ARBA00022801"/>
    </source>
</evidence>
<dbReference type="PRINTS" id="PR00911">
    <property type="entry name" value="GLHYDRLASE11"/>
</dbReference>
<name>A0A7X5XVL8_9SPHN</name>
<evidence type="ECO:0000313" key="14">
    <source>
        <dbReference type="Proteomes" id="UP000531251"/>
    </source>
</evidence>
<feature type="chain" id="PRO_5031301003" description="Endo-1,4-beta-xylanase" evidence="11">
    <location>
        <begin position="27"/>
        <end position="224"/>
    </location>
</feature>
<dbReference type="UniPathway" id="UPA00114"/>
<dbReference type="PROSITE" id="PS51761">
    <property type="entry name" value="GH11_3"/>
    <property type="match status" value="1"/>
</dbReference>
<protein>
    <recommendedName>
        <fullName evidence="3 9">Endo-1,4-beta-xylanase</fullName>
        <ecNumber evidence="3 9">3.2.1.8</ecNumber>
    </recommendedName>
</protein>
<keyword evidence="6 9" id="KW-0119">Carbohydrate metabolism</keyword>
<keyword evidence="7 9" id="KW-0326">Glycosidase</keyword>
<dbReference type="Proteomes" id="UP000531251">
    <property type="component" value="Unassembled WGS sequence"/>
</dbReference>
<dbReference type="GO" id="GO:0031176">
    <property type="term" value="F:endo-1,4-beta-xylanase activity"/>
    <property type="evidence" value="ECO:0007669"/>
    <property type="project" value="UniProtKB-UniRule"/>
</dbReference>
<keyword evidence="14" id="KW-1185">Reference proteome</keyword>